<evidence type="ECO:0000256" key="2">
    <source>
        <dbReference type="ARBA" id="ARBA00022617"/>
    </source>
</evidence>
<evidence type="ECO:0000313" key="5">
    <source>
        <dbReference type="EMBL" id="MEL1243816.1"/>
    </source>
</evidence>
<proteinExistence type="predicted"/>
<keyword evidence="6" id="KW-1185">Reference proteome</keyword>
<dbReference type="InterPro" id="IPR001486">
    <property type="entry name" value="Hemoglobin_trunc"/>
</dbReference>
<keyword evidence="3" id="KW-0479">Metal-binding</keyword>
<dbReference type="RefSeq" id="WP_341696134.1">
    <property type="nucleotide sequence ID" value="NZ_JBBYHR010000003.1"/>
</dbReference>
<dbReference type="Gene3D" id="1.10.490.10">
    <property type="entry name" value="Globins"/>
    <property type="match status" value="1"/>
</dbReference>
<dbReference type="SUPFAM" id="SSF46458">
    <property type="entry name" value="Globin-like"/>
    <property type="match status" value="1"/>
</dbReference>
<keyword evidence="4" id="KW-0408">Iron</keyword>
<evidence type="ECO:0000256" key="3">
    <source>
        <dbReference type="ARBA" id="ARBA00022723"/>
    </source>
</evidence>
<dbReference type="CDD" id="cd08916">
    <property type="entry name" value="TrHb3_P"/>
    <property type="match status" value="1"/>
</dbReference>
<evidence type="ECO:0000313" key="6">
    <source>
        <dbReference type="Proteomes" id="UP001464555"/>
    </source>
</evidence>
<evidence type="ECO:0000256" key="4">
    <source>
        <dbReference type="ARBA" id="ARBA00023004"/>
    </source>
</evidence>
<organism evidence="5 6">
    <name type="scientific">Flavobacterium arundinis</name>
    <dbReference type="NCBI Taxonomy" id="3139143"/>
    <lineage>
        <taxon>Bacteria</taxon>
        <taxon>Pseudomonadati</taxon>
        <taxon>Bacteroidota</taxon>
        <taxon>Flavobacteriia</taxon>
        <taxon>Flavobacteriales</taxon>
        <taxon>Flavobacteriaceae</taxon>
        <taxon>Flavobacterium</taxon>
    </lineage>
</organism>
<name>A0ABU9HUI4_9FLAO</name>
<dbReference type="InterPro" id="IPR009050">
    <property type="entry name" value="Globin-like_sf"/>
</dbReference>
<dbReference type="InterPro" id="IPR012292">
    <property type="entry name" value="Globin/Proto"/>
</dbReference>
<dbReference type="EMBL" id="JBBYHR010000003">
    <property type="protein sequence ID" value="MEL1243816.1"/>
    <property type="molecule type" value="Genomic_DNA"/>
</dbReference>
<dbReference type="Pfam" id="PF01152">
    <property type="entry name" value="Bac_globin"/>
    <property type="match status" value="1"/>
</dbReference>
<dbReference type="Proteomes" id="UP001464555">
    <property type="component" value="Unassembled WGS sequence"/>
</dbReference>
<protein>
    <submittedName>
        <fullName evidence="5">Group III truncated hemoglobin</fullName>
    </submittedName>
</protein>
<reference evidence="5 6" key="1">
    <citation type="submission" date="2024-04" db="EMBL/GenBank/DDBJ databases">
        <title>Flavobacterium sp. DGU11 16S ribosomal RNA gene Genome sequencing and assembly.</title>
        <authorList>
            <person name="Park S."/>
        </authorList>
    </citation>
    <scope>NUCLEOTIDE SEQUENCE [LARGE SCALE GENOMIC DNA]</scope>
    <source>
        <strain evidence="5 6">DGU11</strain>
    </source>
</reference>
<keyword evidence="1" id="KW-0813">Transport</keyword>
<sequence length="126" mass="14930">MKKDIKDRKDIEHLVNAFYDKVKNDDVIGYLFNDVARVNWGEHLPKMYNFWENILFYTGNYSGSPMIVHRELHSKNTMTKEHFNHWNHLFNETVDSMFEGVKAEEIKSRATNIAAVMMYKTLTPID</sequence>
<evidence type="ECO:0000256" key="1">
    <source>
        <dbReference type="ARBA" id="ARBA00022448"/>
    </source>
</evidence>
<gene>
    <name evidence="5" type="ORF">AAEO56_06040</name>
</gene>
<accession>A0ABU9HUI4</accession>
<comment type="caution">
    <text evidence="5">The sequence shown here is derived from an EMBL/GenBank/DDBJ whole genome shotgun (WGS) entry which is preliminary data.</text>
</comment>
<keyword evidence="2" id="KW-0349">Heme</keyword>